<keyword evidence="9 15" id="KW-0560">Oxidoreductase</keyword>
<keyword evidence="7 14" id="KW-0479">Metal-binding</keyword>
<sequence>MSFFPSVLDNMYAVIRDHLLQWPLSMNACMAIFLAIAIVCILNKTSHKKPPYPPGPKPAPLIGNVRQLPGHNLEDKFMEWGSEHGDVLHLQIFSSHMIVLNSLQAAKDLLEQRSSIYSDRPRFVLLSELMGWKSASTHVHYGPRFRKHRKFINTIFNPQAASVFREMQEKERVYLIESLLQEPDRYLDHYRRFVSSIVLKLVFGREVTSVDDVYVQLSTRAGTLTVEAATPSANLVDFFPALRHIPLWMPFSGFKIKALKVRQAVEEMIEVPFKELWESFRAGTAPPCYTTSLLEQHVTDDGKLSLDDEEDIKGSAGTLLSGFTVGTTHGFTLAMVQFPEVFKKAQEEMHRVVGLERLPTFDDRSSLPYLECVVKEVIRWNPTIPLGFPHRLMEDDIYQNHLIPGGSTVISNIYCILRTCDRPNDFYPERYLSKNDLLDPFEIIFGFGRRACPGKSLAETSYWLIAATLVSAFDVLTLRDKHGDDLNKEYGFLNGFVRYPFVCSIKPHSSNVPTLVVQAKTDLNI</sequence>
<evidence type="ECO:0000313" key="17">
    <source>
        <dbReference type="EMBL" id="KAF9525039.1"/>
    </source>
</evidence>
<evidence type="ECO:0000256" key="2">
    <source>
        <dbReference type="ARBA" id="ARBA00004167"/>
    </source>
</evidence>
<comment type="caution">
    <text evidence="17">The sequence shown here is derived from an EMBL/GenBank/DDBJ whole genome shotgun (WGS) entry which is preliminary data.</text>
</comment>
<keyword evidence="6 16" id="KW-0812">Transmembrane</keyword>
<dbReference type="OrthoDB" id="2789670at2759"/>
<comment type="pathway">
    <text evidence="3">Secondary metabolite biosynthesis.</text>
</comment>
<evidence type="ECO:0000256" key="10">
    <source>
        <dbReference type="ARBA" id="ARBA00023004"/>
    </source>
</evidence>
<keyword evidence="10 14" id="KW-0408">Iron</keyword>
<gene>
    <name evidence="17" type="ORF">CPB83DRAFT_871004</name>
</gene>
<dbReference type="PRINTS" id="PR00463">
    <property type="entry name" value="EP450I"/>
</dbReference>
<evidence type="ECO:0000256" key="1">
    <source>
        <dbReference type="ARBA" id="ARBA00001971"/>
    </source>
</evidence>
<organism evidence="17 18">
    <name type="scientific">Crepidotus variabilis</name>
    <dbReference type="NCBI Taxonomy" id="179855"/>
    <lineage>
        <taxon>Eukaryota</taxon>
        <taxon>Fungi</taxon>
        <taxon>Dikarya</taxon>
        <taxon>Basidiomycota</taxon>
        <taxon>Agaricomycotina</taxon>
        <taxon>Agaricomycetes</taxon>
        <taxon>Agaricomycetidae</taxon>
        <taxon>Agaricales</taxon>
        <taxon>Agaricineae</taxon>
        <taxon>Crepidotaceae</taxon>
        <taxon>Crepidotus</taxon>
    </lineage>
</organism>
<evidence type="ECO:0000256" key="15">
    <source>
        <dbReference type="RuleBase" id="RU000461"/>
    </source>
</evidence>
<evidence type="ECO:0000256" key="3">
    <source>
        <dbReference type="ARBA" id="ARBA00005179"/>
    </source>
</evidence>
<dbReference type="GO" id="GO:0016020">
    <property type="term" value="C:membrane"/>
    <property type="evidence" value="ECO:0007669"/>
    <property type="project" value="UniProtKB-SubCell"/>
</dbReference>
<reference evidence="17" key="1">
    <citation type="submission" date="2020-11" db="EMBL/GenBank/DDBJ databases">
        <authorList>
            <consortium name="DOE Joint Genome Institute"/>
            <person name="Ahrendt S."/>
            <person name="Riley R."/>
            <person name="Andreopoulos W."/>
            <person name="Labutti K."/>
            <person name="Pangilinan J."/>
            <person name="Ruiz-Duenas F.J."/>
            <person name="Barrasa J.M."/>
            <person name="Sanchez-Garcia M."/>
            <person name="Camarero S."/>
            <person name="Miyauchi S."/>
            <person name="Serrano A."/>
            <person name="Linde D."/>
            <person name="Babiker R."/>
            <person name="Drula E."/>
            <person name="Ayuso-Fernandez I."/>
            <person name="Pacheco R."/>
            <person name="Padilla G."/>
            <person name="Ferreira P."/>
            <person name="Barriuso J."/>
            <person name="Kellner H."/>
            <person name="Castanera R."/>
            <person name="Alfaro M."/>
            <person name="Ramirez L."/>
            <person name="Pisabarro A.G."/>
            <person name="Kuo A."/>
            <person name="Tritt A."/>
            <person name="Lipzen A."/>
            <person name="He G."/>
            <person name="Yan M."/>
            <person name="Ng V."/>
            <person name="Cullen D."/>
            <person name="Martin F."/>
            <person name="Rosso M.-N."/>
            <person name="Henrissat B."/>
            <person name="Hibbett D."/>
            <person name="Martinez A.T."/>
            <person name="Grigoriev I.V."/>
        </authorList>
    </citation>
    <scope>NUCLEOTIDE SEQUENCE</scope>
    <source>
        <strain evidence="17">CBS 506.95</strain>
    </source>
</reference>
<comment type="cofactor">
    <cofactor evidence="1 14">
        <name>heme</name>
        <dbReference type="ChEBI" id="CHEBI:30413"/>
    </cofactor>
</comment>
<dbReference type="InterPro" id="IPR036396">
    <property type="entry name" value="Cyt_P450_sf"/>
</dbReference>
<dbReference type="EMBL" id="MU157889">
    <property type="protein sequence ID" value="KAF9525039.1"/>
    <property type="molecule type" value="Genomic_DNA"/>
</dbReference>
<dbReference type="Pfam" id="PF00067">
    <property type="entry name" value="p450"/>
    <property type="match status" value="1"/>
</dbReference>
<evidence type="ECO:0000313" key="18">
    <source>
        <dbReference type="Proteomes" id="UP000807306"/>
    </source>
</evidence>
<evidence type="ECO:0000256" key="6">
    <source>
        <dbReference type="ARBA" id="ARBA00022692"/>
    </source>
</evidence>
<evidence type="ECO:0000256" key="4">
    <source>
        <dbReference type="ARBA" id="ARBA00010617"/>
    </source>
</evidence>
<keyword evidence="13" id="KW-0325">Glycoprotein</keyword>
<dbReference type="InterPro" id="IPR001128">
    <property type="entry name" value="Cyt_P450"/>
</dbReference>
<dbReference type="Proteomes" id="UP000807306">
    <property type="component" value="Unassembled WGS sequence"/>
</dbReference>
<evidence type="ECO:0000256" key="7">
    <source>
        <dbReference type="ARBA" id="ARBA00022723"/>
    </source>
</evidence>
<evidence type="ECO:0000256" key="11">
    <source>
        <dbReference type="ARBA" id="ARBA00023033"/>
    </source>
</evidence>
<keyword evidence="12 16" id="KW-0472">Membrane</keyword>
<dbReference type="PANTHER" id="PTHR46300:SF2">
    <property type="entry name" value="CYTOCHROME P450 MONOOXYGENASE ALNH-RELATED"/>
    <property type="match status" value="1"/>
</dbReference>
<accession>A0A9P6E9Z9</accession>
<feature type="transmembrane region" description="Helical" evidence="16">
    <location>
        <begin position="20"/>
        <end position="42"/>
    </location>
</feature>
<dbReference type="AlphaFoldDB" id="A0A9P6E9Z9"/>
<comment type="subcellular location">
    <subcellularLocation>
        <location evidence="2">Membrane</location>
        <topology evidence="2">Single-pass membrane protein</topology>
    </subcellularLocation>
</comment>
<protein>
    <submittedName>
        <fullName evidence="17">Cytochrome P450</fullName>
    </submittedName>
</protein>
<name>A0A9P6E9Z9_9AGAR</name>
<dbReference type="CDD" id="cd11065">
    <property type="entry name" value="CYP64-like"/>
    <property type="match status" value="1"/>
</dbReference>
<dbReference type="GO" id="GO:0016705">
    <property type="term" value="F:oxidoreductase activity, acting on paired donors, with incorporation or reduction of molecular oxygen"/>
    <property type="evidence" value="ECO:0007669"/>
    <property type="project" value="InterPro"/>
</dbReference>
<dbReference type="InterPro" id="IPR017972">
    <property type="entry name" value="Cyt_P450_CS"/>
</dbReference>
<keyword evidence="5 14" id="KW-0349">Heme</keyword>
<dbReference type="Gene3D" id="1.10.630.10">
    <property type="entry name" value="Cytochrome P450"/>
    <property type="match status" value="1"/>
</dbReference>
<keyword evidence="18" id="KW-1185">Reference proteome</keyword>
<dbReference type="InterPro" id="IPR050364">
    <property type="entry name" value="Cytochrome_P450_fung"/>
</dbReference>
<evidence type="ECO:0000256" key="9">
    <source>
        <dbReference type="ARBA" id="ARBA00023002"/>
    </source>
</evidence>
<comment type="similarity">
    <text evidence="4 15">Belongs to the cytochrome P450 family.</text>
</comment>
<dbReference type="GO" id="GO:0005506">
    <property type="term" value="F:iron ion binding"/>
    <property type="evidence" value="ECO:0007669"/>
    <property type="project" value="InterPro"/>
</dbReference>
<dbReference type="SUPFAM" id="SSF48264">
    <property type="entry name" value="Cytochrome P450"/>
    <property type="match status" value="1"/>
</dbReference>
<dbReference type="GO" id="GO:0004497">
    <property type="term" value="F:monooxygenase activity"/>
    <property type="evidence" value="ECO:0007669"/>
    <property type="project" value="UniProtKB-KW"/>
</dbReference>
<keyword evidence="8 16" id="KW-1133">Transmembrane helix</keyword>
<feature type="binding site" description="axial binding residue" evidence="14">
    <location>
        <position position="452"/>
    </location>
    <ligand>
        <name>heme</name>
        <dbReference type="ChEBI" id="CHEBI:30413"/>
    </ligand>
    <ligandPart>
        <name>Fe</name>
        <dbReference type="ChEBI" id="CHEBI:18248"/>
    </ligandPart>
</feature>
<evidence type="ECO:0000256" key="14">
    <source>
        <dbReference type="PIRSR" id="PIRSR602401-1"/>
    </source>
</evidence>
<evidence type="ECO:0000256" key="16">
    <source>
        <dbReference type="SAM" id="Phobius"/>
    </source>
</evidence>
<dbReference type="GO" id="GO:0020037">
    <property type="term" value="F:heme binding"/>
    <property type="evidence" value="ECO:0007669"/>
    <property type="project" value="InterPro"/>
</dbReference>
<proteinExistence type="inferred from homology"/>
<dbReference type="PROSITE" id="PS00086">
    <property type="entry name" value="CYTOCHROME_P450"/>
    <property type="match status" value="1"/>
</dbReference>
<dbReference type="PANTHER" id="PTHR46300">
    <property type="entry name" value="P450, PUTATIVE (EUROFUNG)-RELATED-RELATED"/>
    <property type="match status" value="1"/>
</dbReference>
<evidence type="ECO:0000256" key="8">
    <source>
        <dbReference type="ARBA" id="ARBA00022989"/>
    </source>
</evidence>
<evidence type="ECO:0000256" key="12">
    <source>
        <dbReference type="ARBA" id="ARBA00023136"/>
    </source>
</evidence>
<keyword evidence="11 15" id="KW-0503">Monooxygenase</keyword>
<evidence type="ECO:0000256" key="13">
    <source>
        <dbReference type="ARBA" id="ARBA00023180"/>
    </source>
</evidence>
<dbReference type="InterPro" id="IPR002401">
    <property type="entry name" value="Cyt_P450_E_grp-I"/>
</dbReference>
<evidence type="ECO:0000256" key="5">
    <source>
        <dbReference type="ARBA" id="ARBA00022617"/>
    </source>
</evidence>
<dbReference type="PRINTS" id="PR00385">
    <property type="entry name" value="P450"/>
</dbReference>